<dbReference type="GO" id="GO:0016705">
    <property type="term" value="F:oxidoreductase activity, acting on paired donors, with incorporation or reduction of molecular oxygen"/>
    <property type="evidence" value="ECO:0007669"/>
    <property type="project" value="InterPro"/>
</dbReference>
<dbReference type="InterPro" id="IPR002403">
    <property type="entry name" value="Cyt_P450_E_grp-IV"/>
</dbReference>
<dbReference type="InterPro" id="IPR036396">
    <property type="entry name" value="Cyt_P450_sf"/>
</dbReference>
<dbReference type="InterPro" id="IPR017972">
    <property type="entry name" value="Cyt_P450_CS"/>
</dbReference>
<proteinExistence type="inferred from homology"/>
<accession>A0A0C3H2H8</accession>
<comment type="cofactor">
    <cofactor evidence="1 5">
        <name>heme</name>
        <dbReference type="ChEBI" id="CHEBI:30413"/>
    </cofactor>
</comment>
<dbReference type="GO" id="GO:0020037">
    <property type="term" value="F:heme binding"/>
    <property type="evidence" value="ECO:0007669"/>
    <property type="project" value="InterPro"/>
</dbReference>
<reference evidence="7 8" key="1">
    <citation type="submission" date="2014-04" db="EMBL/GenBank/DDBJ databases">
        <authorList>
            <consortium name="DOE Joint Genome Institute"/>
            <person name="Kuo A."/>
            <person name="Martino E."/>
            <person name="Perotto S."/>
            <person name="Kohler A."/>
            <person name="Nagy L.G."/>
            <person name="Floudas D."/>
            <person name="Copeland A."/>
            <person name="Barry K.W."/>
            <person name="Cichocki N."/>
            <person name="Veneault-Fourrey C."/>
            <person name="LaButti K."/>
            <person name="Lindquist E.A."/>
            <person name="Lipzen A."/>
            <person name="Lundell T."/>
            <person name="Morin E."/>
            <person name="Murat C."/>
            <person name="Sun H."/>
            <person name="Tunlid A."/>
            <person name="Henrissat B."/>
            <person name="Grigoriev I.V."/>
            <person name="Hibbett D.S."/>
            <person name="Martin F."/>
            <person name="Nordberg H.P."/>
            <person name="Cantor M.N."/>
            <person name="Hua S.X."/>
        </authorList>
    </citation>
    <scope>NUCLEOTIDE SEQUENCE [LARGE SCALE GENOMIC DNA]</scope>
    <source>
        <strain evidence="7 8">Zn</strain>
    </source>
</reference>
<dbReference type="InParanoid" id="A0A0C3H2H8"/>
<feature type="non-terminal residue" evidence="7">
    <location>
        <position position="1"/>
    </location>
</feature>
<evidence type="ECO:0000256" key="6">
    <source>
        <dbReference type="RuleBase" id="RU000461"/>
    </source>
</evidence>
<dbReference type="SUPFAM" id="SSF48264">
    <property type="entry name" value="Cytochrome P450"/>
    <property type="match status" value="1"/>
</dbReference>
<gene>
    <name evidence="7" type="ORF">OIDMADRAFT_65295</name>
</gene>
<dbReference type="InterPro" id="IPR050121">
    <property type="entry name" value="Cytochrome_P450_monoxygenase"/>
</dbReference>
<keyword evidence="3 5" id="KW-0479">Metal-binding</keyword>
<evidence type="ECO:0000256" key="3">
    <source>
        <dbReference type="ARBA" id="ARBA00022723"/>
    </source>
</evidence>
<evidence type="ECO:0000313" key="7">
    <source>
        <dbReference type="EMBL" id="KIM96716.1"/>
    </source>
</evidence>
<dbReference type="HOGENOM" id="CLU_001570_14_0_1"/>
<evidence type="ECO:0000256" key="2">
    <source>
        <dbReference type="ARBA" id="ARBA00010617"/>
    </source>
</evidence>
<dbReference type="PRINTS" id="PR00465">
    <property type="entry name" value="EP450IV"/>
</dbReference>
<dbReference type="AlphaFoldDB" id="A0A0C3H2H8"/>
<feature type="binding site" description="axial binding residue" evidence="5">
    <location>
        <position position="387"/>
    </location>
    <ligand>
        <name>heme</name>
        <dbReference type="ChEBI" id="CHEBI:30413"/>
    </ligand>
    <ligandPart>
        <name>Fe</name>
        <dbReference type="ChEBI" id="CHEBI:18248"/>
    </ligandPart>
</feature>
<keyword evidence="6" id="KW-0560">Oxidoreductase</keyword>
<dbReference type="GO" id="GO:0005506">
    <property type="term" value="F:iron ion binding"/>
    <property type="evidence" value="ECO:0007669"/>
    <property type="project" value="InterPro"/>
</dbReference>
<protein>
    <recommendedName>
        <fullName evidence="9">Cytochrome P450</fullName>
    </recommendedName>
</protein>
<dbReference type="GO" id="GO:0004497">
    <property type="term" value="F:monooxygenase activity"/>
    <property type="evidence" value="ECO:0007669"/>
    <property type="project" value="UniProtKB-KW"/>
</dbReference>
<dbReference type="InterPro" id="IPR001128">
    <property type="entry name" value="Cyt_P450"/>
</dbReference>
<keyword evidence="5 6" id="KW-0349">Heme</keyword>
<dbReference type="OrthoDB" id="1470350at2759"/>
<keyword evidence="4 5" id="KW-0408">Iron</keyword>
<evidence type="ECO:0000313" key="8">
    <source>
        <dbReference type="Proteomes" id="UP000054321"/>
    </source>
</evidence>
<comment type="similarity">
    <text evidence="2 6">Belongs to the cytochrome P450 family.</text>
</comment>
<dbReference type="PANTHER" id="PTHR24305:SF166">
    <property type="entry name" value="CYTOCHROME P450 12A4, MITOCHONDRIAL-RELATED"/>
    <property type="match status" value="1"/>
</dbReference>
<evidence type="ECO:0008006" key="9">
    <source>
        <dbReference type="Google" id="ProtNLM"/>
    </source>
</evidence>
<evidence type="ECO:0000256" key="1">
    <source>
        <dbReference type="ARBA" id="ARBA00001971"/>
    </source>
</evidence>
<dbReference type="Proteomes" id="UP000054321">
    <property type="component" value="Unassembled WGS sequence"/>
</dbReference>
<dbReference type="PRINTS" id="PR00385">
    <property type="entry name" value="P450"/>
</dbReference>
<dbReference type="PROSITE" id="PS00086">
    <property type="entry name" value="CYTOCHROME_P450"/>
    <property type="match status" value="1"/>
</dbReference>
<dbReference type="Gene3D" id="1.10.630.10">
    <property type="entry name" value="Cytochrome P450"/>
    <property type="match status" value="1"/>
</dbReference>
<keyword evidence="8" id="KW-1185">Reference proteome</keyword>
<dbReference type="Pfam" id="PF00067">
    <property type="entry name" value="p450"/>
    <property type="match status" value="2"/>
</dbReference>
<evidence type="ECO:0000256" key="5">
    <source>
        <dbReference type="PIRSR" id="PIRSR602403-1"/>
    </source>
</evidence>
<keyword evidence="6" id="KW-0503">Monooxygenase</keyword>
<organism evidence="7 8">
    <name type="scientific">Oidiodendron maius (strain Zn)</name>
    <dbReference type="NCBI Taxonomy" id="913774"/>
    <lineage>
        <taxon>Eukaryota</taxon>
        <taxon>Fungi</taxon>
        <taxon>Dikarya</taxon>
        <taxon>Ascomycota</taxon>
        <taxon>Pezizomycotina</taxon>
        <taxon>Leotiomycetes</taxon>
        <taxon>Leotiomycetes incertae sedis</taxon>
        <taxon>Myxotrichaceae</taxon>
        <taxon>Oidiodendron</taxon>
    </lineage>
</organism>
<sequence length="418" mass="46469">YIVYALFFHPLRKIPGPFLARHLPGWLAYHAFRGQTESAVINAHLRYGDTICVGPKTVIACGPEAVQRVLGYGQNHLDKSPDYDALVIHTPSIFSETDKIAHARKRRLAAHAYSMQTVVKLEAVVQNNLDQFLDKMNLYASTGEAMEASTWFKFYAFDVIGDLAFGKSFGLMQKGVVDEFVTRISEGIEYTFVKAKKTTALVGDRWKTRNDGAPQRADILGALLEATDPTSGEHLNFAELATNASTNIVAGSDTITVSLTAILYHTLRHPKCVSQLNDEVRTCQLGEHPSFKDVVKLPYLDACIKEGMRLTSPFSGPMPRLSPPEGLSIGDKYIPPGTVINVMHCQVHKDERIFGDANATKPERWLNGQGKELDKFFLGFSTGPRSCIGKNIALLEMKMLLYHLFRSYDMSLVAPEQE</sequence>
<dbReference type="EMBL" id="KN832883">
    <property type="protein sequence ID" value="KIM96716.1"/>
    <property type="molecule type" value="Genomic_DNA"/>
</dbReference>
<dbReference type="STRING" id="913774.A0A0C3H2H8"/>
<feature type="non-terminal residue" evidence="7">
    <location>
        <position position="418"/>
    </location>
</feature>
<reference evidence="8" key="2">
    <citation type="submission" date="2015-01" db="EMBL/GenBank/DDBJ databases">
        <title>Evolutionary Origins and Diversification of the Mycorrhizal Mutualists.</title>
        <authorList>
            <consortium name="DOE Joint Genome Institute"/>
            <consortium name="Mycorrhizal Genomics Consortium"/>
            <person name="Kohler A."/>
            <person name="Kuo A."/>
            <person name="Nagy L.G."/>
            <person name="Floudas D."/>
            <person name="Copeland A."/>
            <person name="Barry K.W."/>
            <person name="Cichocki N."/>
            <person name="Veneault-Fourrey C."/>
            <person name="LaButti K."/>
            <person name="Lindquist E.A."/>
            <person name="Lipzen A."/>
            <person name="Lundell T."/>
            <person name="Morin E."/>
            <person name="Murat C."/>
            <person name="Riley R."/>
            <person name="Ohm R."/>
            <person name="Sun H."/>
            <person name="Tunlid A."/>
            <person name="Henrissat B."/>
            <person name="Grigoriev I.V."/>
            <person name="Hibbett D.S."/>
            <person name="Martin F."/>
        </authorList>
    </citation>
    <scope>NUCLEOTIDE SEQUENCE [LARGE SCALE GENOMIC DNA]</scope>
    <source>
        <strain evidence="8">Zn</strain>
    </source>
</reference>
<evidence type="ECO:0000256" key="4">
    <source>
        <dbReference type="ARBA" id="ARBA00023004"/>
    </source>
</evidence>
<name>A0A0C3H2H8_OIDMZ</name>
<dbReference type="PANTHER" id="PTHR24305">
    <property type="entry name" value="CYTOCHROME P450"/>
    <property type="match status" value="1"/>
</dbReference>